<proteinExistence type="predicted"/>
<dbReference type="AlphaFoldDB" id="A0AAU9JP65"/>
<gene>
    <name evidence="1" type="ORF">BSTOLATCC_MIC47863</name>
</gene>
<name>A0AAU9JP65_9CILI</name>
<accession>A0AAU9JP65</accession>
<protein>
    <submittedName>
        <fullName evidence="1">Uncharacterized protein</fullName>
    </submittedName>
</protein>
<dbReference type="EMBL" id="CAJZBQ010000047">
    <property type="protein sequence ID" value="CAG9329027.1"/>
    <property type="molecule type" value="Genomic_DNA"/>
</dbReference>
<evidence type="ECO:0000313" key="1">
    <source>
        <dbReference type="EMBL" id="CAG9329027.1"/>
    </source>
</evidence>
<dbReference type="Proteomes" id="UP001162131">
    <property type="component" value="Unassembled WGS sequence"/>
</dbReference>
<keyword evidence="2" id="KW-1185">Reference proteome</keyword>
<reference evidence="1" key="1">
    <citation type="submission" date="2021-09" db="EMBL/GenBank/DDBJ databases">
        <authorList>
            <consortium name="AG Swart"/>
            <person name="Singh M."/>
            <person name="Singh A."/>
            <person name="Seah K."/>
            <person name="Emmerich C."/>
        </authorList>
    </citation>
    <scope>NUCLEOTIDE SEQUENCE</scope>
    <source>
        <strain evidence="1">ATCC30299</strain>
    </source>
</reference>
<comment type="caution">
    <text evidence="1">The sequence shown here is derived from an EMBL/GenBank/DDBJ whole genome shotgun (WGS) entry which is preliminary data.</text>
</comment>
<sequence>MSSIHGQALCANKTCIDPIVSISQEKCYYRPGNSWKATHPQLAKIISKMNPPSPCKLVRDREQPISGCILKSITVHTEVEAIPMPKLGERETIVQSKKSLSFVMENSSILKRRVNRVAMQ</sequence>
<evidence type="ECO:0000313" key="2">
    <source>
        <dbReference type="Proteomes" id="UP001162131"/>
    </source>
</evidence>
<organism evidence="1 2">
    <name type="scientific">Blepharisma stoltei</name>
    <dbReference type="NCBI Taxonomy" id="1481888"/>
    <lineage>
        <taxon>Eukaryota</taxon>
        <taxon>Sar</taxon>
        <taxon>Alveolata</taxon>
        <taxon>Ciliophora</taxon>
        <taxon>Postciliodesmatophora</taxon>
        <taxon>Heterotrichea</taxon>
        <taxon>Heterotrichida</taxon>
        <taxon>Blepharismidae</taxon>
        <taxon>Blepharisma</taxon>
    </lineage>
</organism>